<reference evidence="1 2" key="1">
    <citation type="submission" date="2013-08" db="EMBL/GenBank/DDBJ databases">
        <authorList>
            <person name="Weinstock G."/>
            <person name="Sodergren E."/>
            <person name="Wylie T."/>
            <person name="Fulton L."/>
            <person name="Fulton R."/>
            <person name="Fronick C."/>
            <person name="O'Laughlin M."/>
            <person name="Godfrey J."/>
            <person name="Miner T."/>
            <person name="Herter B."/>
            <person name="Appelbaum E."/>
            <person name="Cordes M."/>
            <person name="Lek S."/>
            <person name="Wollam A."/>
            <person name="Pepin K.H."/>
            <person name="Palsikar V.B."/>
            <person name="Mitreva M."/>
            <person name="Wilson R.K."/>
        </authorList>
    </citation>
    <scope>NUCLEOTIDE SEQUENCE [LARGE SCALE GENOMIC DNA]</scope>
    <source>
        <strain evidence="1 2">ATCC 700332</strain>
    </source>
</reference>
<dbReference type="Proteomes" id="UP000016649">
    <property type="component" value="Unassembled WGS sequence"/>
</dbReference>
<name>A0ABN0NZN7_TRELE</name>
<proteinExistence type="predicted"/>
<comment type="caution">
    <text evidence="1">The sequence shown here is derived from an EMBL/GenBank/DDBJ whole genome shotgun (WGS) entry which is preliminary data.</text>
</comment>
<dbReference type="Gene3D" id="2.120.10.30">
    <property type="entry name" value="TolB, C-terminal domain"/>
    <property type="match status" value="1"/>
</dbReference>
<gene>
    <name evidence="1" type="ORF">HMPREF9193_00925</name>
</gene>
<sequence length="419" mass="46733">MPQTLKKTFRFCVFCIIYLIVFFLCSCTAGKPVAALKKQDLFSLNYGNFENELKLFGLQEPGQINTHLIMRDGFFYISNGEASKILSLTSYGDLLSILYNSDKNPVPSFIELNGNKTVSALEHNDEIATQNAVVYPFNNIGAAAVDSGKRLYVADLLPPERCVQDESGKTTLRHAVLRFEPDGSFIDYLGQEGPGGTPFPYIKGLYTTKQNELVVVCLLNGGYAVFWFSRDGYLKYKIPIQQTSLPVAASSSENSFATLEQIIPDYSEPVLYLKIDYYSAQIDSSTGVQSGIAFTQTLIHPLNISTGIYAEPVSVPDFEQTVAYGYTKEVFPMAYEFLGISESGWLFFITADDTGFALLMFKEDGQKAVRRHLDVDMRDIVYHDLTLSYSGIISALLAKNDKAEVVWWRTDTLIAALIQ</sequence>
<organism evidence="1 2">
    <name type="scientific">Treponema lecithinolyticum ATCC 700332</name>
    <dbReference type="NCBI Taxonomy" id="1321815"/>
    <lineage>
        <taxon>Bacteria</taxon>
        <taxon>Pseudomonadati</taxon>
        <taxon>Spirochaetota</taxon>
        <taxon>Spirochaetia</taxon>
        <taxon>Spirochaetales</taxon>
        <taxon>Treponemataceae</taxon>
        <taxon>Treponema</taxon>
    </lineage>
</organism>
<dbReference type="InterPro" id="IPR058072">
    <property type="entry name" value="LIC12708-like"/>
</dbReference>
<dbReference type="PROSITE" id="PS51257">
    <property type="entry name" value="PROKAR_LIPOPROTEIN"/>
    <property type="match status" value="1"/>
</dbReference>
<dbReference type="NCBIfam" id="NF047780">
    <property type="entry name" value="LIC12708_fam"/>
    <property type="match status" value="1"/>
</dbReference>
<protein>
    <recommendedName>
        <fullName evidence="3">Lipoprotein</fullName>
    </recommendedName>
</protein>
<keyword evidence="2" id="KW-1185">Reference proteome</keyword>
<evidence type="ECO:0000313" key="1">
    <source>
        <dbReference type="EMBL" id="ERJ93456.1"/>
    </source>
</evidence>
<dbReference type="InterPro" id="IPR011042">
    <property type="entry name" value="6-blade_b-propeller_TolB-like"/>
</dbReference>
<accession>A0ABN0NZN7</accession>
<dbReference type="EMBL" id="AWVH01000025">
    <property type="protein sequence ID" value="ERJ93456.1"/>
    <property type="molecule type" value="Genomic_DNA"/>
</dbReference>
<evidence type="ECO:0000313" key="2">
    <source>
        <dbReference type="Proteomes" id="UP000016649"/>
    </source>
</evidence>
<evidence type="ECO:0008006" key="3">
    <source>
        <dbReference type="Google" id="ProtNLM"/>
    </source>
</evidence>
<dbReference type="SUPFAM" id="SSF101898">
    <property type="entry name" value="NHL repeat"/>
    <property type="match status" value="1"/>
</dbReference>
<dbReference type="RefSeq" id="WP_021687140.1">
    <property type="nucleotide sequence ID" value="NZ_KI260564.1"/>
</dbReference>